<dbReference type="GO" id="GO:0005829">
    <property type="term" value="C:cytosol"/>
    <property type="evidence" value="ECO:0007669"/>
    <property type="project" value="TreeGrafter"/>
</dbReference>
<dbReference type="SUPFAM" id="SSF51730">
    <property type="entry name" value="FAD-linked oxidoreductase"/>
    <property type="match status" value="1"/>
</dbReference>
<gene>
    <name evidence="9" type="ORF">SAMN05446037_1003210</name>
</gene>
<keyword evidence="10" id="KW-1185">Reference proteome</keyword>
<keyword evidence="6 8" id="KW-0560">Oxidoreductase</keyword>
<evidence type="ECO:0000256" key="5">
    <source>
        <dbReference type="ARBA" id="ARBA00022827"/>
    </source>
</evidence>
<evidence type="ECO:0000256" key="2">
    <source>
        <dbReference type="ARBA" id="ARBA00004777"/>
    </source>
</evidence>
<accession>A0A239BE75</accession>
<dbReference type="InterPro" id="IPR029041">
    <property type="entry name" value="FAD-linked_oxidoreductase-like"/>
</dbReference>
<evidence type="ECO:0000313" key="10">
    <source>
        <dbReference type="Proteomes" id="UP000198304"/>
    </source>
</evidence>
<evidence type="ECO:0000256" key="4">
    <source>
        <dbReference type="ARBA" id="ARBA00022630"/>
    </source>
</evidence>
<evidence type="ECO:0000313" key="9">
    <source>
        <dbReference type="EMBL" id="SNS06240.1"/>
    </source>
</evidence>
<evidence type="ECO:0000256" key="3">
    <source>
        <dbReference type="ARBA" id="ARBA00006743"/>
    </source>
</evidence>
<evidence type="ECO:0000256" key="1">
    <source>
        <dbReference type="ARBA" id="ARBA00001974"/>
    </source>
</evidence>
<comment type="similarity">
    <text evidence="3 8">Belongs to the methylenetetrahydrofolate reductase family.</text>
</comment>
<comment type="catalytic activity">
    <reaction evidence="7">
        <text>(6S)-5-methyl-5,6,7,8-tetrahydrofolate + NAD(+) = (6R)-5,10-methylene-5,6,7,8-tetrahydrofolate + NADH + H(+)</text>
        <dbReference type="Rhea" id="RHEA:19821"/>
        <dbReference type="ChEBI" id="CHEBI:15378"/>
        <dbReference type="ChEBI" id="CHEBI:15636"/>
        <dbReference type="ChEBI" id="CHEBI:18608"/>
        <dbReference type="ChEBI" id="CHEBI:57540"/>
        <dbReference type="ChEBI" id="CHEBI:57945"/>
        <dbReference type="EC" id="1.5.1.54"/>
    </reaction>
    <physiologicalReaction direction="right-to-left" evidence="7">
        <dbReference type="Rhea" id="RHEA:19823"/>
    </physiologicalReaction>
</comment>
<dbReference type="GO" id="GO:0071949">
    <property type="term" value="F:FAD binding"/>
    <property type="evidence" value="ECO:0007669"/>
    <property type="project" value="TreeGrafter"/>
</dbReference>
<evidence type="ECO:0000256" key="6">
    <source>
        <dbReference type="ARBA" id="ARBA00023002"/>
    </source>
</evidence>
<organism evidence="9 10">
    <name type="scientific">Anaerovirgula multivorans</name>
    <dbReference type="NCBI Taxonomy" id="312168"/>
    <lineage>
        <taxon>Bacteria</taxon>
        <taxon>Bacillati</taxon>
        <taxon>Bacillota</taxon>
        <taxon>Clostridia</taxon>
        <taxon>Peptostreptococcales</taxon>
        <taxon>Natronincolaceae</taxon>
        <taxon>Anaerovirgula</taxon>
    </lineage>
</organism>
<dbReference type="GO" id="GO:0106312">
    <property type="term" value="F:methylenetetrahydrofolate reductase (NADH) activity"/>
    <property type="evidence" value="ECO:0007669"/>
    <property type="project" value="UniProtKB-EC"/>
</dbReference>
<dbReference type="EMBL" id="FZOJ01000003">
    <property type="protein sequence ID" value="SNS06240.1"/>
    <property type="molecule type" value="Genomic_DNA"/>
</dbReference>
<comment type="pathway">
    <text evidence="2 8">One-carbon metabolism; tetrahydrofolate interconversion.</text>
</comment>
<dbReference type="GO" id="GO:0009086">
    <property type="term" value="P:methionine biosynthetic process"/>
    <property type="evidence" value="ECO:0007669"/>
    <property type="project" value="TreeGrafter"/>
</dbReference>
<evidence type="ECO:0000256" key="7">
    <source>
        <dbReference type="ARBA" id="ARBA00048628"/>
    </source>
</evidence>
<dbReference type="Gene3D" id="3.20.20.220">
    <property type="match status" value="1"/>
</dbReference>
<name>A0A239BE75_9FIRM</name>
<dbReference type="GO" id="GO:0035999">
    <property type="term" value="P:tetrahydrofolate interconversion"/>
    <property type="evidence" value="ECO:0007669"/>
    <property type="project" value="UniProtKB-UniPathway"/>
</dbReference>
<comment type="cofactor">
    <cofactor evidence="1 8">
        <name>FAD</name>
        <dbReference type="ChEBI" id="CHEBI:57692"/>
    </cofactor>
</comment>
<reference evidence="9 10" key="1">
    <citation type="submission" date="2017-06" db="EMBL/GenBank/DDBJ databases">
        <authorList>
            <person name="Kim H.J."/>
            <person name="Triplett B.A."/>
        </authorList>
    </citation>
    <scope>NUCLEOTIDE SEQUENCE [LARGE SCALE GENOMIC DNA]</scope>
    <source>
        <strain evidence="9 10">SCA</strain>
    </source>
</reference>
<keyword evidence="5 8" id="KW-0274">FAD</keyword>
<dbReference type="AlphaFoldDB" id="A0A239BE75"/>
<dbReference type="Proteomes" id="UP000198304">
    <property type="component" value="Unassembled WGS sequence"/>
</dbReference>
<dbReference type="UniPathway" id="UPA00193"/>
<dbReference type="RefSeq" id="WP_089281687.1">
    <property type="nucleotide sequence ID" value="NZ_FZOJ01000003.1"/>
</dbReference>
<protein>
    <recommendedName>
        <fullName evidence="8">Methylenetetrahydrofolate reductase</fullName>
    </recommendedName>
</protein>
<dbReference type="Pfam" id="PF02219">
    <property type="entry name" value="MTHFR"/>
    <property type="match status" value="1"/>
</dbReference>
<dbReference type="OrthoDB" id="9803687at2"/>
<dbReference type="PANTHER" id="PTHR45754:SF3">
    <property type="entry name" value="METHYLENETETRAHYDROFOLATE REDUCTASE (NADPH)"/>
    <property type="match status" value="1"/>
</dbReference>
<dbReference type="PANTHER" id="PTHR45754">
    <property type="entry name" value="METHYLENETETRAHYDROFOLATE REDUCTASE"/>
    <property type="match status" value="1"/>
</dbReference>
<keyword evidence="4 8" id="KW-0285">Flavoprotein</keyword>
<sequence>MKTLKRRLEENEFVITMEIEPPKSGDVKETYEKIKPLLKLVDAVNITDNPMASMRMSSIILGYLVQRDLNTEAIFHFTCRDRNKLALQSELLGANALGVKNILTLTGDSPEQGDHPDATGVFDMDSIGLAKVAHNLNNGKDSMGNPIEGQTDFFIGAVVNPTAEDIEKELDKLHQKIEAGVGFFQTQPIFDIKKLEKFLKKVDNIQVPIIYGLMPLKSVKLAKFLNRKVPGIHVPDELIDRLEIKGREAGKEIAEELLQEMKKIVPGVHIFPMNDNELIEELLKNNLK</sequence>
<evidence type="ECO:0000256" key="8">
    <source>
        <dbReference type="RuleBase" id="RU003862"/>
    </source>
</evidence>
<dbReference type="InterPro" id="IPR003171">
    <property type="entry name" value="Mehydrof_redctse-like"/>
</dbReference>
<dbReference type="CDD" id="cd00537">
    <property type="entry name" value="MTHFR"/>
    <property type="match status" value="1"/>
</dbReference>
<proteinExistence type="inferred from homology"/>